<dbReference type="Gene3D" id="3.40.50.1820">
    <property type="entry name" value="alpha/beta hydrolase"/>
    <property type="match status" value="1"/>
</dbReference>
<dbReference type="InterPro" id="IPR029058">
    <property type="entry name" value="AB_hydrolase_fold"/>
</dbReference>
<gene>
    <name evidence="3" type="ORF">O3P16_14480</name>
</gene>
<evidence type="ECO:0000313" key="4">
    <source>
        <dbReference type="Proteomes" id="UP001210231"/>
    </source>
</evidence>
<sequence length="985" mass="112215">MKKIFYSIASILVSMGAVNAQKKPLDHSVYDQWETVGATKISNDGKWVVYNINTQEGDNILVIQTTDKRYTKTIERGENATITNDNKYVIFNIKPSFQQTRDAKIKKKKPDDMPKDSLGIIELGKDEVFKKPLLKAFSYAKDGGNWMAYGIETKPEVSKPVNKEAAKISDSLSKIIDSLKFEINELNNNQPGKKKRSKDAEDLTAMLDAEDDADAPGAPKKSITLYLRHLDTKQEVKWANVNDYALSKDGNLVLINIGKHPKDSNSYQSVILYDIAKSKTDTIARGGNDYKQLTIDDNNKKVAFFAEKESKPKDLQKFYKLWLYNLGDDSAKVLIDKSFNGLAKNYNVSEHSQINFSKSGNRLYFGVAPIPAAKDTSLVEIDLVKLDVWHYNDDYLQPMQLKRLKQDLNKNYLSVYDFSNNSFKQLESEQLPTVFQTNEGDGDMLMGASDYGKRVESQWTGNTIKDVYAINLAANSSKKIVENLNGVVSPMYSAPSGKFLVWYDYKTRHYFAYDGAVTKNISSKILTALADEQNDTPSDPRPYGIMGWAADDAAVYIYDRYDIWKVDPTAKAAPVNITASFQFRKNKITNNYVRLDSEKKYINNVDTIVIRQFNEVNKEAGYNFAVINNNAVKFINQDWEKRNLRNLQKAKNADAYVLVKETYEESPNLYASTDLNTFNQLSATNPQQANYNWGTAQLYKWKTFTGKPGTGILYLPENFDSTKKYPLIMYFYETHTDDLYSYIAPAPTPSRLNISFFVSRGYAVFSPDIHYTKGNPGKDAYEYVVSAAQDLAKRRFIDGKNMAIQGQSWGGYQVCQLITMTNIFKAAWAGAPVANMTSAYGGIRWATGLNRQFQYEKTQSRIGYNLWERTDLYLQNSPLFHLPKNKTPLVIMHNDNDGAVPWYQGIEMYTAMRRLGQKVWMLNYNGEEHNLIQRKNRKDIQIREQQFFDWLLKGEKPAKWITEGIPAVDKGKTWGFELVDGPAVK</sequence>
<dbReference type="SUPFAM" id="SSF53474">
    <property type="entry name" value="alpha/beta-Hydrolases"/>
    <property type="match status" value="1"/>
</dbReference>
<evidence type="ECO:0000256" key="1">
    <source>
        <dbReference type="ARBA" id="ARBA00022801"/>
    </source>
</evidence>
<keyword evidence="4" id="KW-1185">Reference proteome</keyword>
<dbReference type="RefSeq" id="WP_407032347.1">
    <property type="nucleotide sequence ID" value="NZ_JAQGEF010000021.1"/>
</dbReference>
<dbReference type="InterPro" id="IPR001375">
    <property type="entry name" value="Peptidase_S9_cat"/>
</dbReference>
<name>A0ABT4UPD2_9BACT</name>
<dbReference type="SUPFAM" id="SSF82171">
    <property type="entry name" value="DPP6 N-terminal domain-like"/>
    <property type="match status" value="1"/>
</dbReference>
<reference evidence="3 4" key="1">
    <citation type="submission" date="2022-12" db="EMBL/GenBank/DDBJ databases">
        <title>Chitinophagaceae gen. sp. nov., a new member of the family Chitinophagaceae, isolated from soil in a chemical factory.</title>
        <authorList>
            <person name="Ke Z."/>
        </authorList>
    </citation>
    <scope>NUCLEOTIDE SEQUENCE [LARGE SCALE GENOMIC DNA]</scope>
    <source>
        <strain evidence="3 4">LY-5</strain>
    </source>
</reference>
<feature type="domain" description="Peptidase S9 prolyl oligopeptidase catalytic" evidence="2">
    <location>
        <begin position="753"/>
        <end position="953"/>
    </location>
</feature>
<organism evidence="3 4">
    <name type="scientific">Polluticaenibacter yanchengensis</name>
    <dbReference type="NCBI Taxonomy" id="3014562"/>
    <lineage>
        <taxon>Bacteria</taxon>
        <taxon>Pseudomonadati</taxon>
        <taxon>Bacteroidota</taxon>
        <taxon>Chitinophagia</taxon>
        <taxon>Chitinophagales</taxon>
        <taxon>Chitinophagaceae</taxon>
        <taxon>Polluticaenibacter</taxon>
    </lineage>
</organism>
<evidence type="ECO:0000313" key="3">
    <source>
        <dbReference type="EMBL" id="MDA3616018.1"/>
    </source>
</evidence>
<keyword evidence="1" id="KW-0378">Hydrolase</keyword>
<dbReference type="Pfam" id="PF00326">
    <property type="entry name" value="Peptidase_S9"/>
    <property type="match status" value="1"/>
</dbReference>
<protein>
    <submittedName>
        <fullName evidence="3">Prolyl oligopeptidase family serine peptidase</fullName>
    </submittedName>
</protein>
<proteinExistence type="predicted"/>
<accession>A0ABT4UPD2</accession>
<dbReference type="EMBL" id="JAQGEF010000021">
    <property type="protein sequence ID" value="MDA3616018.1"/>
    <property type="molecule type" value="Genomic_DNA"/>
</dbReference>
<evidence type="ECO:0000259" key="2">
    <source>
        <dbReference type="Pfam" id="PF00326"/>
    </source>
</evidence>
<dbReference type="PANTHER" id="PTHR42776">
    <property type="entry name" value="SERINE PEPTIDASE S9 FAMILY MEMBER"/>
    <property type="match status" value="1"/>
</dbReference>
<dbReference type="Proteomes" id="UP001210231">
    <property type="component" value="Unassembled WGS sequence"/>
</dbReference>
<comment type="caution">
    <text evidence="3">The sequence shown here is derived from an EMBL/GenBank/DDBJ whole genome shotgun (WGS) entry which is preliminary data.</text>
</comment>
<dbReference type="PANTHER" id="PTHR42776:SF27">
    <property type="entry name" value="DIPEPTIDYL PEPTIDASE FAMILY MEMBER 6"/>
    <property type="match status" value="1"/>
</dbReference>